<keyword evidence="1" id="KW-0479">Metal-binding</keyword>
<dbReference type="PANTHER" id="PTHR23095">
    <property type="entry name" value="PARANEOPLASTIC ANTIGEN"/>
    <property type="match status" value="1"/>
</dbReference>
<feature type="compositionally biased region" description="Low complexity" evidence="2">
    <location>
        <begin position="621"/>
        <end position="630"/>
    </location>
</feature>
<feature type="region of interest" description="Disordered" evidence="2">
    <location>
        <begin position="492"/>
        <end position="539"/>
    </location>
</feature>
<accession>A0A8S3V7W5</accession>
<dbReference type="OrthoDB" id="115435at2759"/>
<sequence length="698" mass="78910">MATNFKEEEIITAQPKSPKTPTAEMMKTFEMFEKMGAKPKADTPEDLKNWMMEYLMSQGALKEQKPEPAPNLQPHSLVAPPKPVNVTKMMMNHPPKITWFSGTEPKAGDTTYELWRHEVQCLLKQNYEQDAILNAVRRSLRGEAGLVAMRLELNATVKVIIQKLDSIYGSVDKKEELLAEFYGSRQRPTESVTAWSCRLEGIIGKAVDRGLVQRQDVDNMLHAMIWTGLKPHLKDISGHKYDTIGDFDGLRVALRQIESDHSSRSETLPAETKTHINKAITTQPEDEGLQEIKGLINQIHTRLDCNDKRWEQAPWNHQEQHTQPPQFQPPNQSRQWQQPNQSSPWQQQPQFGQQQQNRGGYRGRGGNQNRGRGQNNYRGGRDNPDRDYQCWRCGQTGHLKIGCKYRPGRTNADADGLSRLPVSEDRSDINIDSVRAICDAVVPTPFAECLAINPNLVQDEENNVLDGPSTTDIIDWKKAQQQDKMITRFITETHEHNEENKPVQTLRKRKPTKVPPTMIPDRPVPIQDYRQNESSDEESVELVIIHSDADDDSNPSVTDLTSQQGEQNEVLETEASGSDGDALSQADSVTTVDETDSEEEQRSALDSGNDIEQQENPPEDSSSSSSQTIRRSTRERRKPAWMRSGNYDTSHSASLVTEKDWYQRIQCITSLAGTNLFGDLQTEAAKTILAIVKTPQSK</sequence>
<feature type="compositionally biased region" description="Polar residues" evidence="2">
    <location>
        <begin position="315"/>
        <end position="325"/>
    </location>
</feature>
<evidence type="ECO:0000313" key="4">
    <source>
        <dbReference type="EMBL" id="CAG2252590.1"/>
    </source>
</evidence>
<dbReference type="PROSITE" id="PS50158">
    <property type="entry name" value="ZF_CCHC"/>
    <property type="match status" value="1"/>
</dbReference>
<proteinExistence type="predicted"/>
<dbReference type="InterPro" id="IPR036875">
    <property type="entry name" value="Znf_CCHC_sf"/>
</dbReference>
<dbReference type="Proteomes" id="UP000683360">
    <property type="component" value="Unassembled WGS sequence"/>
</dbReference>
<feature type="region of interest" description="Disordered" evidence="2">
    <location>
        <begin position="548"/>
        <end position="567"/>
    </location>
</feature>
<dbReference type="GO" id="GO:0008270">
    <property type="term" value="F:zinc ion binding"/>
    <property type="evidence" value="ECO:0007669"/>
    <property type="project" value="UniProtKB-KW"/>
</dbReference>
<feature type="compositionally biased region" description="Polar residues" evidence="2">
    <location>
        <begin position="604"/>
        <end position="620"/>
    </location>
</feature>
<dbReference type="EMBL" id="CAJPWZ010003124">
    <property type="protein sequence ID" value="CAG2252590.1"/>
    <property type="molecule type" value="Genomic_DNA"/>
</dbReference>
<dbReference type="InterPro" id="IPR001878">
    <property type="entry name" value="Znf_CCHC"/>
</dbReference>
<feature type="domain" description="CCHC-type" evidence="3">
    <location>
        <begin position="390"/>
        <end position="404"/>
    </location>
</feature>
<evidence type="ECO:0000313" key="5">
    <source>
        <dbReference type="Proteomes" id="UP000683360"/>
    </source>
</evidence>
<dbReference type="PANTHER" id="PTHR23095:SF46">
    <property type="entry name" value="GAG PROTEIN"/>
    <property type="match status" value="1"/>
</dbReference>
<name>A0A8S3V7W5_MYTED</name>
<feature type="compositionally biased region" description="Low complexity" evidence="2">
    <location>
        <begin position="369"/>
        <end position="378"/>
    </location>
</feature>
<feature type="region of interest" description="Disordered" evidence="2">
    <location>
        <begin position="573"/>
        <end position="648"/>
    </location>
</feature>
<feature type="compositionally biased region" description="Basic residues" evidence="2">
    <location>
        <begin position="631"/>
        <end position="640"/>
    </location>
</feature>
<feature type="region of interest" description="Disordered" evidence="2">
    <location>
        <begin position="61"/>
        <end position="80"/>
    </location>
</feature>
<keyword evidence="1" id="KW-0863">Zinc-finger</keyword>
<dbReference type="SUPFAM" id="SSF57756">
    <property type="entry name" value="Retrovirus zinc finger-like domains"/>
    <property type="match status" value="1"/>
</dbReference>
<evidence type="ECO:0000259" key="3">
    <source>
        <dbReference type="PROSITE" id="PS50158"/>
    </source>
</evidence>
<feature type="compositionally biased region" description="Low complexity" evidence="2">
    <location>
        <begin position="329"/>
        <end position="359"/>
    </location>
</feature>
<keyword evidence="5" id="KW-1185">Reference proteome</keyword>
<dbReference type="Pfam" id="PF14893">
    <property type="entry name" value="PNMA"/>
    <property type="match status" value="1"/>
</dbReference>
<keyword evidence="1" id="KW-0862">Zinc</keyword>
<dbReference type="InterPro" id="IPR026523">
    <property type="entry name" value="PNMA"/>
</dbReference>
<feature type="region of interest" description="Disordered" evidence="2">
    <location>
        <begin position="1"/>
        <end position="20"/>
    </location>
</feature>
<feature type="region of interest" description="Disordered" evidence="2">
    <location>
        <begin position="315"/>
        <end position="387"/>
    </location>
</feature>
<protein>
    <recommendedName>
        <fullName evidence="3">CCHC-type domain-containing protein</fullName>
    </recommendedName>
</protein>
<comment type="caution">
    <text evidence="4">The sequence shown here is derived from an EMBL/GenBank/DDBJ whole genome shotgun (WGS) entry which is preliminary data.</text>
</comment>
<feature type="compositionally biased region" description="Basic and acidic residues" evidence="2">
    <location>
        <begin position="492"/>
        <end position="501"/>
    </location>
</feature>
<gene>
    <name evidence="4" type="ORF">MEDL_64182</name>
</gene>
<dbReference type="AlphaFoldDB" id="A0A8S3V7W5"/>
<dbReference type="GO" id="GO:0003676">
    <property type="term" value="F:nucleic acid binding"/>
    <property type="evidence" value="ECO:0007669"/>
    <property type="project" value="InterPro"/>
</dbReference>
<evidence type="ECO:0000256" key="1">
    <source>
        <dbReference type="PROSITE-ProRule" id="PRU00047"/>
    </source>
</evidence>
<dbReference type="InterPro" id="IPR048270">
    <property type="entry name" value="PNMA_C"/>
</dbReference>
<dbReference type="SUPFAM" id="SSF81995">
    <property type="entry name" value="beta-sandwich domain of Sec23/24"/>
    <property type="match status" value="1"/>
</dbReference>
<evidence type="ECO:0000256" key="2">
    <source>
        <dbReference type="SAM" id="MobiDB-lite"/>
    </source>
</evidence>
<reference evidence="4" key="1">
    <citation type="submission" date="2021-03" db="EMBL/GenBank/DDBJ databases">
        <authorList>
            <person name="Bekaert M."/>
        </authorList>
    </citation>
    <scope>NUCLEOTIDE SEQUENCE</scope>
</reference>
<feature type="compositionally biased region" description="Polar residues" evidence="2">
    <location>
        <begin position="554"/>
        <end position="567"/>
    </location>
</feature>
<organism evidence="4 5">
    <name type="scientific">Mytilus edulis</name>
    <name type="common">Blue mussel</name>
    <dbReference type="NCBI Taxonomy" id="6550"/>
    <lineage>
        <taxon>Eukaryota</taxon>
        <taxon>Metazoa</taxon>
        <taxon>Spiralia</taxon>
        <taxon>Lophotrochozoa</taxon>
        <taxon>Mollusca</taxon>
        <taxon>Bivalvia</taxon>
        <taxon>Autobranchia</taxon>
        <taxon>Pteriomorphia</taxon>
        <taxon>Mytilida</taxon>
        <taxon>Mytiloidea</taxon>
        <taxon>Mytilidae</taxon>
        <taxon>Mytilinae</taxon>
        <taxon>Mytilus</taxon>
    </lineage>
</organism>